<dbReference type="Proteomes" id="UP001201163">
    <property type="component" value="Unassembled WGS sequence"/>
</dbReference>
<dbReference type="AlphaFoldDB" id="A0AAD4LQ71"/>
<reference evidence="1" key="1">
    <citation type="submission" date="2022-01" db="EMBL/GenBank/DDBJ databases">
        <title>Comparative genomics reveals a dynamic genome evolution in the ectomycorrhizal milk-cap (Lactarius) mushrooms.</title>
        <authorList>
            <consortium name="DOE Joint Genome Institute"/>
            <person name="Lebreton A."/>
            <person name="Tang N."/>
            <person name="Kuo A."/>
            <person name="LaButti K."/>
            <person name="Drula E."/>
            <person name="Barry K."/>
            <person name="Clum A."/>
            <person name="Lipzen A."/>
            <person name="Mousain D."/>
            <person name="Ng V."/>
            <person name="Wang R."/>
            <person name="Wang X."/>
            <person name="Dai Y."/>
            <person name="Henrissat B."/>
            <person name="Grigoriev I.V."/>
            <person name="Guerin-Laguette A."/>
            <person name="Yu F."/>
            <person name="Martin F.M."/>
        </authorList>
    </citation>
    <scope>NUCLEOTIDE SEQUENCE</scope>
    <source>
        <strain evidence="1">QP</strain>
    </source>
</reference>
<sequence>MVYSQNDPDWPTSVERIILKGSQSWVELECPRTKEDVIASKRFTGESEDCTTKETLNIREKQAKNTWTALLWVHDRSISKEALWHGVLDPRGSQEGHAVRDYVVPNSGCDECQDVSGFGCPSRLTPPLSAICRMIIGTSVNSTDLPLELAYPVSAAQSQYLSLLTTFQTSLVMLSPPRRVGGVANVRVEGNSIISLLTTRLKKPLYRSMRAPPTSGLAEKCRCIPQTPVGVKRGHMKGPLPSPKVPPVHAWHSLLVRETTITMSLNCP</sequence>
<proteinExistence type="predicted"/>
<accession>A0AAD4LQ71</accession>
<name>A0AAD4LQ71_9AGAM</name>
<dbReference type="EMBL" id="JAKELL010000009">
    <property type="protein sequence ID" value="KAH8996324.1"/>
    <property type="molecule type" value="Genomic_DNA"/>
</dbReference>
<protein>
    <submittedName>
        <fullName evidence="1">Uncharacterized protein</fullName>
    </submittedName>
</protein>
<comment type="caution">
    <text evidence="1">The sequence shown here is derived from an EMBL/GenBank/DDBJ whole genome shotgun (WGS) entry which is preliminary data.</text>
</comment>
<evidence type="ECO:0000313" key="1">
    <source>
        <dbReference type="EMBL" id="KAH8996324.1"/>
    </source>
</evidence>
<gene>
    <name evidence="1" type="ORF">EDB92DRAFT_2101879</name>
</gene>
<evidence type="ECO:0000313" key="2">
    <source>
        <dbReference type="Proteomes" id="UP001201163"/>
    </source>
</evidence>
<organism evidence="1 2">
    <name type="scientific">Lactarius akahatsu</name>
    <dbReference type="NCBI Taxonomy" id="416441"/>
    <lineage>
        <taxon>Eukaryota</taxon>
        <taxon>Fungi</taxon>
        <taxon>Dikarya</taxon>
        <taxon>Basidiomycota</taxon>
        <taxon>Agaricomycotina</taxon>
        <taxon>Agaricomycetes</taxon>
        <taxon>Russulales</taxon>
        <taxon>Russulaceae</taxon>
        <taxon>Lactarius</taxon>
    </lineage>
</organism>
<keyword evidence="2" id="KW-1185">Reference proteome</keyword>